<evidence type="ECO:0000256" key="1">
    <source>
        <dbReference type="PROSITE-ProRule" id="PRU00708"/>
    </source>
</evidence>
<protein>
    <submittedName>
        <fullName evidence="2">Uncharacterized protein</fullName>
    </submittedName>
</protein>
<name>A0A9W8D1G1_9FUNG</name>
<dbReference type="InterPro" id="IPR002885">
    <property type="entry name" value="PPR_rpt"/>
</dbReference>
<dbReference type="EMBL" id="JANBOI010000001">
    <property type="protein sequence ID" value="KAJ1736325.1"/>
    <property type="molecule type" value="Genomic_DNA"/>
</dbReference>
<feature type="repeat" description="PPR" evidence="1">
    <location>
        <begin position="839"/>
        <end position="874"/>
    </location>
</feature>
<dbReference type="Gene3D" id="1.25.40.10">
    <property type="entry name" value="Tetratricopeptide repeat domain"/>
    <property type="match status" value="1"/>
</dbReference>
<dbReference type="NCBIfam" id="TIGR00756">
    <property type="entry name" value="PPR"/>
    <property type="match status" value="1"/>
</dbReference>
<dbReference type="OrthoDB" id="185373at2759"/>
<proteinExistence type="predicted"/>
<accession>A0A9W8D1G1</accession>
<gene>
    <name evidence="2" type="ORF">LPJ61_000111</name>
</gene>
<evidence type="ECO:0000313" key="3">
    <source>
        <dbReference type="Proteomes" id="UP001143981"/>
    </source>
</evidence>
<dbReference type="Proteomes" id="UP001143981">
    <property type="component" value="Unassembled WGS sequence"/>
</dbReference>
<sequence>MVAQVGGRHGLIRQFPVGAAARLVGPLLQATRAGQMVYRSNKPLPAFDLEAMSRRNSGVEVHNPLLAIELLEKAEHRRRTIEAQKEQQAYIPDIRGSHPLSLESEYKRRRAEFYRVRDGILGTPTRKYAGMIDACRTDNPKVAFGVVKVYAPHQENVRPKGEDRRYDGEFAFARSGVPYTAYVAHFDLYVRMLHTLPAANRAKYFDDFYYFMKAVRQRPKTHRKILNDTRFKQSLTGYFLLCGQNHLALFAATMLVPKTIPEVLERWTIIRILGVPQMYAPETKQINDIRAVEEGNRPDAGMAFDIEYRYNMLAHAVTSYYNDSPHLGVTDTELICLIRVLEARKLKGCLKNLLPLVINRHVNGAAAEPLDKDRLELAYDSSVFEQHVSELQLGARYALALLHVEDLSFAKRTLATVADMPPRAIPGTKADTCSVARLILNATEADDFPGLLMRKILLILSRNQIEDPTQHHDTASIVSALTSAIRTEQVSSSSSTASHALTELVTMLGQRMQASTAMAIIRQLEKDNTRKALQWVAMNLQLLDHNAQGESIEWVLEKLRDRRDIVTTFLQRLSKESPLVAAQLAHLLTRRLWDHESDRRFVQTKVFGEILRTGDMPAIGMSLVSAALGPDTRVLSPFGPQSATERSRTVVKLLALTRSSTAPNTEQLMSYLFKVAGSLQARETESLLWREVLRRGIEPTRRMLQAAIPLRLGSCHDHGQVVELIEHAMRKHPVAGDAGPSQQPGTPMSGETSALYMSILNGLNHGGRVAEFEILAEYLLKSGRLDNRTFGALASAWLDATGYRASSTCADVRRVWEALKEHTASGKAAGEGALAHRLNRNHYHSIIEAFVRLGDVGAAWNVIRADMREAGLAPDLMTFYTLTSPLASNTALWAVGKSTVANFNTHYPHIVQSALADKSNTLVVKALLHQVLGKSENP</sequence>
<organism evidence="2 3">
    <name type="scientific">Coemansia biformis</name>
    <dbReference type="NCBI Taxonomy" id="1286918"/>
    <lineage>
        <taxon>Eukaryota</taxon>
        <taxon>Fungi</taxon>
        <taxon>Fungi incertae sedis</taxon>
        <taxon>Zoopagomycota</taxon>
        <taxon>Kickxellomycotina</taxon>
        <taxon>Kickxellomycetes</taxon>
        <taxon>Kickxellales</taxon>
        <taxon>Kickxellaceae</taxon>
        <taxon>Coemansia</taxon>
    </lineage>
</organism>
<dbReference type="InterPro" id="IPR011990">
    <property type="entry name" value="TPR-like_helical_dom_sf"/>
</dbReference>
<comment type="caution">
    <text evidence="2">The sequence shown here is derived from an EMBL/GenBank/DDBJ whole genome shotgun (WGS) entry which is preliminary data.</text>
</comment>
<reference evidence="2" key="1">
    <citation type="submission" date="2022-07" db="EMBL/GenBank/DDBJ databases">
        <title>Phylogenomic reconstructions and comparative analyses of Kickxellomycotina fungi.</title>
        <authorList>
            <person name="Reynolds N.K."/>
            <person name="Stajich J.E."/>
            <person name="Barry K."/>
            <person name="Grigoriev I.V."/>
            <person name="Crous P."/>
            <person name="Smith M.E."/>
        </authorList>
    </citation>
    <scope>NUCLEOTIDE SEQUENCE</scope>
    <source>
        <strain evidence="2">BCRC 34381</strain>
    </source>
</reference>
<evidence type="ECO:0000313" key="2">
    <source>
        <dbReference type="EMBL" id="KAJ1736325.1"/>
    </source>
</evidence>
<dbReference type="AlphaFoldDB" id="A0A9W8D1G1"/>
<keyword evidence="3" id="KW-1185">Reference proteome</keyword>
<dbReference type="PROSITE" id="PS51375">
    <property type="entry name" value="PPR"/>
    <property type="match status" value="1"/>
</dbReference>